<evidence type="ECO:0000259" key="13">
    <source>
        <dbReference type="Pfam" id="PF16415"/>
    </source>
</evidence>
<feature type="transmembrane region" description="Helical" evidence="8">
    <location>
        <begin position="653"/>
        <end position="672"/>
    </location>
</feature>
<feature type="domain" description="CCR4-NOT transcription complex subunit 1 CAF1-binding" evidence="13">
    <location>
        <begin position="1823"/>
        <end position="2040"/>
    </location>
</feature>
<feature type="domain" description="CCR4-NOT transcription complex subunit 1" evidence="12">
    <location>
        <begin position="2100"/>
        <end position="2240"/>
    </location>
</feature>
<dbReference type="InterPro" id="IPR024557">
    <property type="entry name" value="CNOT1_dom_4"/>
</dbReference>
<name>A0AAF0IXM0_9BASI</name>
<dbReference type="GO" id="GO:0000932">
    <property type="term" value="C:P-body"/>
    <property type="evidence" value="ECO:0007669"/>
    <property type="project" value="TreeGrafter"/>
</dbReference>
<gene>
    <name evidence="17" type="primary">CDC39</name>
    <name evidence="17" type="ORF">MEQU1_000580</name>
</gene>
<keyword evidence="8" id="KW-1133">Transmembrane helix</keyword>
<dbReference type="GO" id="GO:0030015">
    <property type="term" value="C:CCR4-NOT core complex"/>
    <property type="evidence" value="ECO:0007669"/>
    <property type="project" value="InterPro"/>
</dbReference>
<dbReference type="GO" id="GO:0000289">
    <property type="term" value="P:nuclear-transcribed mRNA poly(A) tail shortening"/>
    <property type="evidence" value="ECO:0007669"/>
    <property type="project" value="UniProtKB-ARBA"/>
</dbReference>
<feature type="transmembrane region" description="Helical" evidence="8">
    <location>
        <begin position="752"/>
        <end position="773"/>
    </location>
</feature>
<evidence type="ECO:0000259" key="11">
    <source>
        <dbReference type="Pfam" id="PF04987"/>
    </source>
</evidence>
<keyword evidence="2" id="KW-0678">Repressor</keyword>
<dbReference type="FunFam" id="1.25.40.180:FF:000012">
    <property type="entry name" value="Ccr4-Not transcription complex subunit"/>
    <property type="match status" value="1"/>
</dbReference>
<dbReference type="GO" id="GO:0051377">
    <property type="term" value="F:mannose-ethanolamine phosphotransferase activity"/>
    <property type="evidence" value="ECO:0007669"/>
    <property type="project" value="InterPro"/>
</dbReference>
<feature type="transmembrane region" description="Helical" evidence="8">
    <location>
        <begin position="931"/>
        <end position="955"/>
    </location>
</feature>
<feature type="domain" description="CCR4-Not complex component Not1 C-terminal" evidence="10">
    <location>
        <begin position="2665"/>
        <end position="3001"/>
    </location>
</feature>
<dbReference type="Pfam" id="PF04054">
    <property type="entry name" value="Not1"/>
    <property type="match status" value="1"/>
</dbReference>
<feature type="transmembrane region" description="Helical" evidence="8">
    <location>
        <begin position="818"/>
        <end position="842"/>
    </location>
</feature>
<feature type="domain" description="CCR4-NOT transcription complex subunit 1 TTP binding" evidence="14">
    <location>
        <begin position="1639"/>
        <end position="1798"/>
    </location>
</feature>
<dbReference type="Gene3D" id="3.40.720.10">
    <property type="entry name" value="Alkaline Phosphatase, subunit A"/>
    <property type="match status" value="1"/>
</dbReference>
<reference evidence="17" key="1">
    <citation type="submission" date="2023-03" db="EMBL/GenBank/DDBJ databases">
        <title>Mating type loci evolution in Malassezia.</title>
        <authorList>
            <person name="Coelho M.A."/>
        </authorList>
    </citation>
    <scope>NUCLEOTIDE SEQUENCE</scope>
    <source>
        <strain evidence="17">CBS 12830</strain>
    </source>
</reference>
<dbReference type="GO" id="GO:0017148">
    <property type="term" value="P:negative regulation of translation"/>
    <property type="evidence" value="ECO:0007669"/>
    <property type="project" value="InterPro"/>
</dbReference>
<dbReference type="InterPro" id="IPR040398">
    <property type="entry name" value="Not1"/>
</dbReference>
<evidence type="ECO:0000256" key="3">
    <source>
        <dbReference type="ARBA" id="ARBA00023015"/>
    </source>
</evidence>
<dbReference type="InterPro" id="IPR000917">
    <property type="entry name" value="Sulfatase_N"/>
</dbReference>
<proteinExistence type="predicted"/>
<dbReference type="Gene3D" id="1.25.40.800">
    <property type="match status" value="1"/>
</dbReference>
<dbReference type="InterPro" id="IPR032191">
    <property type="entry name" value="CNOT1_CAF1_bind"/>
</dbReference>
<evidence type="ECO:0000259" key="15">
    <source>
        <dbReference type="Pfam" id="PF16418"/>
    </source>
</evidence>
<dbReference type="SUPFAM" id="SSF53649">
    <property type="entry name" value="Alkaline phosphatase-like"/>
    <property type="match status" value="1"/>
</dbReference>
<dbReference type="Proteomes" id="UP001214415">
    <property type="component" value="Chromosome 1"/>
</dbReference>
<keyword evidence="4" id="KW-0804">Transcription</keyword>
<feature type="domain" description="CCR4-NOT transcription complex subunit 1-like NOT1 connector" evidence="16">
    <location>
        <begin position="2330"/>
        <end position="2511"/>
    </location>
</feature>
<feature type="domain" description="CCR4-NOT transcription complex subunit 1 HEAT repeat" evidence="15">
    <location>
        <begin position="1448"/>
        <end position="1594"/>
    </location>
</feature>
<comment type="subcellular location">
    <subcellularLocation>
        <location evidence="1">Nucleus</location>
    </subcellularLocation>
</comment>
<evidence type="ECO:0000256" key="4">
    <source>
        <dbReference type="ARBA" id="ARBA00023163"/>
    </source>
</evidence>
<sequence>MASLWSTVRRLEFFVVSLVFHLIFTWSIFDVYFRSPVVHPGPRFNATHALQEAPWTEPPPSDRLVLVVADGLRADTLFQRHDTQSLPDWARVSVQGNSSEYDGTYPAAFIRTTAPLEKPSEDQPGYAYAAPFLRSIAKGPGIFGVSHTRVPTESRPGHVALIAGMYEDISAVTKGWKVNPLAFDSLLNQSTRAYAYGSPDIVPMFVLGTSPDKVEWEVYEEDAEDFTKDAIELDVWVLDRVKALLAQGRRDPAVDQQLRQPGNVFFLHLLGLDTTGHTYRPMSPEYIGNTIVVDAIVEQVHALFKEYFQDDRTTFVFTADHGMSRKGNHGDGDPDNTRTPLVAWGAGVPSAQILWRRRFIYTPYDQHWGLDHFARTDVEQADLTPLMASWLGISVPANAEGRLPLGLLAATEAYKARAALATAQQVLEVYRVKHADRAKRMLFFEPYPALVDPSGVPGSMRLQDIHDAILAGQFDAAIEDSEALTNDALNGAKYLHQYDAPILRAIVVLGYVGLFLLGVVQLLQMRDHVPKEGAVRSPTLFLMGLTVALLAVAWGKFTLDYAPGMYYVYSGATAAVWMLLSVRSPVLVGFVSQRFSLSDRVWTAAYVALALMILEVAVLGYLRRLLWASIVLFMAFFPMIASPMTFKETHQAALMVWTLTCAGAAWFMSLPTEKNENLTLLMVGGLLLWLLGLMLYAMPETFFMPPDYLGRDKRAYAMMHAPTMAELERISALPNDKEEDVDLFWPRTRAALLVQLLCLGVSIVVTVSSAQSLAAKQGLPRLNQLVGWAVFGCSTTVPFALGFQRPRNGVPQPARERLILFVYAFAPVFVILSLGDEVLFYLCYALLSLTWGHCEAELARDRYISSRGPQSKQSLTPPVPPPRGLILDDVRLGLVYFLLLHVGFFGTGNVASISSFYLSPVYRLVPVFQPFLMASLLVLKLILPFVLLSCVLAALCMQRIEPRSLAPVSSRIPIVTSGIGLRDIYIPLLVAGLAGDVLALNFFFAIRDEGSWLEIGQSITHFVMANMMQVYMLAIASLSAWIMGRQVHFLAWQLTPNNFADSIAELDTLCREAGALPAQIVSVLRTATAQTTDPLQRALYERALTHPTWASQSFSFMLRGLQDTPITVPSEASGMGPLDTILDHIAQAPATLAPAQIAPLLLSFLADDNKNAHPGLDRMQRHALVAALYERYGDAVSAALEQQIPKLAGRRSAAEVIMDWGSLPLTPKLARDVLLHCGWPSSPSMADVAHLVCVLLQGSTPSPHPSTNMQVMADVLNQMAPSLDWKAVIKSLDVPNTLAVPPSKGLGVALGALIRGAAQPAQALSGLWGVWTHRLRQLQLLYALLLLNEDAYSVAPVPVRRILTMSDVAEAPSPIQAQAQAACSSSWNSIELIETLMELAGSAPGAEDSNEVGRAVTAILERAIQTHAECVLLGLATLPSSTNAVHPELVTKLLAMFLAGHPSQQLVFWRLWQTQPQLLLDTFQRIYAEAPLQLSRIVEVAQELQIINKLLEQRPVAFALDAAALAARRDQLQLEPWLQQLIADATPEAHMIATVLDFLEQKTKEDLVRRDPQAEPTFVPLNVQQVATFLRVLRGFGDAMSAEDIEHFKIVRNLCLQLHPRLMTLTPGSVGVEPGLSVTSFSKDVHREADSWYRQMYEEKVSVDDIISLLRRCKHSDDDHEHQLFACMVHTLFDEHRWFELYYPPRELLMTAVVFGSLIQYQLIDSIPLGIAIRYVVDALRSAPDSTMFHFGVQALMRFQKRLAEWPQLCQLLLSLPTLQQTHPELVLAVNQALAAAKSGQPLPSDDEVFTSVSVGKVPAEGQTTPDEALSDQILFLINNLSPVNVEEKLPSARSMVREDLLHWLARYLVNERVSTEPNNHELYLQFLEGLEQPRVFVFVLHETIAKLKGLLEAEKTTQSSQDRSVLKNLASWLGLTTLAQDRPIKHRYMALKELLLQGHEAGRLIVAIPFVCKVLEHCARSTVFHPPNPWLMGVLRLLVELYQFADLKLNLKFEIEVLCKSLHVDLSQLEPSALLPGRRPDPLPAQSNTEYAQVVAGMDQLAVQDHMTYQDMFVTMLQNMAQYIVISPQIVPYANSAAWKRVMYVALERAIQEIITPVVERSVTIASISTRELVSKDFAMEPDEHKMRTAAHQMAQNMAGSLALVTCKEPLRLSILAHARTLFAAGGVTEQALPEQALLLLVQDNLDLACVVIEKTAMEKALAKVDEGLATAYATRREYQAHGRGAMFWDGAALSHYSTTLPDMLRIAPPGLQPSQLRVYDNLAMTPMAPRTEEELEYEDGSTAASMGGGSLVPARALERFLLMAAELERFFGEVGESQTLATLPSNHFVRQISPHLTELVLQSVQRDETVLLIAQKTVQLLYKAQTHLAREVWVAVLEHLCEQSPKVAKEVTAWLVYAEDERKLHVPVTLALVRANLIGIAEQDQQLAKLLLRTQFRASVVDFSAQLVRECLQEGLATRAQFATLLSALHKASQFSRATPAAQQLLDELDELAPGDAALPLREQLAYSFTSWVRVFQQAPNPEKAFIEYVTQLQSQNVLKGEELASLFFRMCTEVSVGHYMKQQAVGGTRATGLFSPIDTFAQLIVYLIKYHADPNGTDDEHAKVHYLTKILSIVVLVLAQSHEELGVRFQQRPFFRLFSSVLHDLHSAESSLRGAYQGALLALANALNTLQPLFFPGFSFAWVSLVSHRLLLPQLLQMGASGIAAFHRLLVAQLRFLAPFLRQSAMHDTTRLLYTSTLRVLLLLLHDFPEYLVEHHQSLCDVIPPNCIQMRNLVLCAYPSKLRLPDPFAPSVRLASMPEAALMPTLQYDPRAQLSSIPGTFALLDDLLRRRAAVNTGAQLAEACKVPASTDMHYREPVLSAMVLYVTETALKMKQTVLTGTDATDDALLDLFHVLLRELEPEGRYLLLSAAANQLRFPSQHTAYLSAVLVSLYAEDDAFVREQIMRVLLERVIVHRPHPWGLLHTFAQLLRLHTVPLPQAPPEIRTILEHMTKALLPDRPVASAAP</sequence>
<accession>A0AAF0IXM0</accession>
<dbReference type="InterPro" id="IPR038535">
    <property type="entry name" value="CNOT1_TTP_bind_sf"/>
</dbReference>
<dbReference type="InterPro" id="IPR032193">
    <property type="entry name" value="CNOT1_TTP_bind"/>
</dbReference>
<feature type="transmembrane region" description="Helical" evidence="8">
    <location>
        <begin position="502"/>
        <end position="523"/>
    </location>
</feature>
<feature type="transmembrane region" description="Helical" evidence="8">
    <location>
        <begin position="785"/>
        <end position="806"/>
    </location>
</feature>
<dbReference type="PANTHER" id="PTHR13162:SF8">
    <property type="entry name" value="CCR4-NOT TRANSCRIPTION COMPLEX SUBUNIT 1"/>
    <property type="match status" value="1"/>
</dbReference>
<feature type="transmembrane region" description="Helical" evidence="8">
    <location>
        <begin position="678"/>
        <end position="698"/>
    </location>
</feature>
<keyword evidence="8" id="KW-0812">Transmembrane</keyword>
<dbReference type="Pfam" id="PF25097">
    <property type="entry name" value="ARM_Cnot1"/>
    <property type="match status" value="1"/>
</dbReference>
<keyword evidence="3" id="KW-0805">Transcription regulation</keyword>
<dbReference type="CDD" id="cd16020">
    <property type="entry name" value="GPI_EPT_1"/>
    <property type="match status" value="1"/>
</dbReference>
<dbReference type="Pfam" id="PF04987">
    <property type="entry name" value="PigN"/>
    <property type="match status" value="1"/>
</dbReference>
<evidence type="ECO:0000313" key="17">
    <source>
        <dbReference type="EMBL" id="WFD21921.1"/>
    </source>
</evidence>
<dbReference type="Gene3D" id="1.25.40.180">
    <property type="match status" value="1"/>
</dbReference>
<feature type="domain" description="GPI ethanolamine phosphate transferase 1 C-terminal" evidence="11">
    <location>
        <begin position="491"/>
        <end position="1011"/>
    </location>
</feature>
<feature type="transmembrane region" description="Helical" evidence="8">
    <location>
        <begin position="984"/>
        <end position="1006"/>
    </location>
</feature>
<dbReference type="GO" id="GO:0006506">
    <property type="term" value="P:GPI anchor biosynthetic process"/>
    <property type="evidence" value="ECO:0007669"/>
    <property type="project" value="InterPro"/>
</dbReference>
<evidence type="ECO:0000256" key="5">
    <source>
        <dbReference type="ARBA" id="ARBA00023242"/>
    </source>
</evidence>
<evidence type="ECO:0000259" key="9">
    <source>
        <dbReference type="Pfam" id="PF00884"/>
    </source>
</evidence>
<evidence type="ECO:0000259" key="16">
    <source>
        <dbReference type="Pfam" id="PF25097"/>
    </source>
</evidence>
<feature type="transmembrane region" description="Helical" evidence="8">
    <location>
        <begin position="535"/>
        <end position="554"/>
    </location>
</feature>
<dbReference type="InterPro" id="IPR032194">
    <property type="entry name" value="CNOT1_HEAT"/>
</dbReference>
<dbReference type="PANTHER" id="PTHR13162">
    <property type="entry name" value="CCR4-NOT TRANSCRIPTION COMPLEX"/>
    <property type="match status" value="1"/>
</dbReference>
<evidence type="ECO:0000259" key="14">
    <source>
        <dbReference type="Pfam" id="PF16417"/>
    </source>
</evidence>
<evidence type="ECO:0000256" key="7">
    <source>
        <dbReference type="ARBA" id="ARBA00074459"/>
    </source>
</evidence>
<evidence type="ECO:0000256" key="2">
    <source>
        <dbReference type="ARBA" id="ARBA00022491"/>
    </source>
</evidence>
<dbReference type="Pfam" id="PF12842">
    <property type="entry name" value="DUF3819"/>
    <property type="match status" value="1"/>
</dbReference>
<evidence type="ECO:0000256" key="6">
    <source>
        <dbReference type="ARBA" id="ARBA00059181"/>
    </source>
</evidence>
<dbReference type="CDD" id="cd20710">
    <property type="entry name" value="NOT1_connector"/>
    <property type="match status" value="1"/>
</dbReference>
<dbReference type="InterPro" id="IPR037671">
    <property type="entry name" value="PIGN_N"/>
</dbReference>
<feature type="transmembrane region" description="Helical" evidence="8">
    <location>
        <begin position="894"/>
        <end position="919"/>
    </location>
</feature>
<dbReference type="GO" id="GO:0005789">
    <property type="term" value="C:endoplasmic reticulum membrane"/>
    <property type="evidence" value="ECO:0007669"/>
    <property type="project" value="InterPro"/>
</dbReference>
<dbReference type="Gene3D" id="1.25.40.840">
    <property type="entry name" value="CCR4-NOT transcription complex subunit 1 TTP binding domain"/>
    <property type="match status" value="1"/>
</dbReference>
<dbReference type="EMBL" id="CP119900">
    <property type="protein sequence ID" value="WFD21921.1"/>
    <property type="molecule type" value="Genomic_DNA"/>
</dbReference>
<evidence type="ECO:0000313" key="18">
    <source>
        <dbReference type="Proteomes" id="UP001214415"/>
    </source>
</evidence>
<comment type="function">
    <text evidence="6">Acts as a component of the CCR4-NOT core complex, which in the nucleus seems to be a general transcription factor, and in the cytoplasm the major mRNA deadenylase involved in mRNA turnover. The NOT protein subcomplex negatively regulates the basal and activated transcription of many genes. Preferentially affects TC-type TATA element-dependent transcription. Could directly or indirectly inhibit component(s) of the general transcription machinery.</text>
</comment>
<organism evidence="17 18">
    <name type="scientific">Malassezia equina</name>
    <dbReference type="NCBI Taxonomy" id="1381935"/>
    <lineage>
        <taxon>Eukaryota</taxon>
        <taxon>Fungi</taxon>
        <taxon>Dikarya</taxon>
        <taxon>Basidiomycota</taxon>
        <taxon>Ustilaginomycotina</taxon>
        <taxon>Malasseziomycetes</taxon>
        <taxon>Malasseziales</taxon>
        <taxon>Malasseziaceae</taxon>
        <taxon>Malassezia</taxon>
    </lineage>
</organism>
<dbReference type="InterPro" id="IPR017850">
    <property type="entry name" value="Alkaline_phosphatase_core_sf"/>
</dbReference>
<dbReference type="GO" id="GO:0005634">
    <property type="term" value="C:nucleus"/>
    <property type="evidence" value="ECO:0007669"/>
    <property type="project" value="UniProtKB-SubCell"/>
</dbReference>
<evidence type="ECO:0000256" key="1">
    <source>
        <dbReference type="ARBA" id="ARBA00004123"/>
    </source>
</evidence>
<feature type="transmembrane region" description="Helical" evidence="8">
    <location>
        <begin position="12"/>
        <end position="33"/>
    </location>
</feature>
<evidence type="ECO:0000256" key="8">
    <source>
        <dbReference type="SAM" id="Phobius"/>
    </source>
</evidence>
<dbReference type="Pfam" id="PF16417">
    <property type="entry name" value="CNOT1_TTP_bind"/>
    <property type="match status" value="1"/>
</dbReference>
<dbReference type="GO" id="GO:0060090">
    <property type="term" value="F:molecular adaptor activity"/>
    <property type="evidence" value="ECO:0007669"/>
    <property type="project" value="TreeGrafter"/>
</dbReference>
<feature type="transmembrane region" description="Helical" evidence="8">
    <location>
        <begin position="603"/>
        <end position="621"/>
    </location>
</feature>
<evidence type="ECO:0000259" key="12">
    <source>
        <dbReference type="Pfam" id="PF12842"/>
    </source>
</evidence>
<keyword evidence="18" id="KW-1185">Reference proteome</keyword>
<dbReference type="InterPro" id="IPR007196">
    <property type="entry name" value="CCR4-Not_Not1_C"/>
</dbReference>
<protein>
    <recommendedName>
        <fullName evidence="7">General negative regulator of transcription subunit 1</fullName>
    </recommendedName>
</protein>
<dbReference type="Pfam" id="PF16418">
    <property type="entry name" value="CNOT1_HEAT"/>
    <property type="match status" value="1"/>
</dbReference>
<dbReference type="Gene3D" id="1.25.40.790">
    <property type="match status" value="1"/>
</dbReference>
<dbReference type="Pfam" id="PF16415">
    <property type="entry name" value="CNOT1_CAF1_bind"/>
    <property type="match status" value="1"/>
</dbReference>
<feature type="domain" description="Sulfatase N-terminal" evidence="9">
    <location>
        <begin position="285"/>
        <end position="393"/>
    </location>
</feature>
<keyword evidence="8" id="KW-0472">Membrane</keyword>
<keyword evidence="5" id="KW-0539">Nucleus</keyword>
<feature type="transmembrane region" description="Helical" evidence="8">
    <location>
        <begin position="627"/>
        <end position="646"/>
    </location>
</feature>
<dbReference type="Pfam" id="PF00884">
    <property type="entry name" value="Sulfatase"/>
    <property type="match status" value="1"/>
</dbReference>
<dbReference type="InterPro" id="IPR055454">
    <property type="entry name" value="CNOT1-like_NOT1_connector"/>
</dbReference>
<evidence type="ECO:0000259" key="10">
    <source>
        <dbReference type="Pfam" id="PF04054"/>
    </source>
</evidence>
<dbReference type="InterPro" id="IPR017852">
    <property type="entry name" value="GPI_EtnP_transferase_1_C"/>
</dbReference>